<keyword evidence="2" id="KW-0269">Exonuclease</keyword>
<name>A0A0A0RM36_9CAUD</name>
<dbReference type="GO" id="GO:0004527">
    <property type="term" value="F:exonuclease activity"/>
    <property type="evidence" value="ECO:0007669"/>
    <property type="project" value="UniProtKB-KW"/>
</dbReference>
<dbReference type="OrthoDB" id="6061at10239"/>
<sequence length="257" mass="29371">MSNGLMKIARLGKRPDFDIRKLVSVLEDAYVNSRPKERYSKKVSFSPSSLGYGAGTCPRYWYLAFEGGTFVDTFDGLSVANMANGTAAHTRIEKLFGDAGVLDEAEKEITYADPPIRGFVDVIVDFEGHKIVGEFKTTRQESYIHREVNGTAIDYHKVQVLIYMRVLGLDEGFVLYENKNTQELFLVPISMNEANKEYTDYLFEWMRETRKLWEDRTLPTRPFTQKNKACKSCALFNVCWNESPEGDITKAPLEVKK</sequence>
<dbReference type="Pfam" id="PF01930">
    <property type="entry name" value="Cas_Cas4"/>
    <property type="match status" value="1"/>
</dbReference>
<reference evidence="2 3" key="1">
    <citation type="submission" date="2014-09" db="EMBL/GenBank/DDBJ databases">
        <authorList>
            <person name="Gicewicz E.A."/>
            <person name="Hiryak K.M."/>
            <person name="Horoschock A.N."/>
            <person name="Kneeream E.R."/>
            <person name="Luchetta J."/>
            <person name="Mikolon A.R."/>
            <person name="Smith S.N."/>
            <person name="Svintozelskiy S."/>
            <person name="Yucha M.L."/>
            <person name="Manna D.P."/>
            <person name="Pidcock K.A."/>
            <person name="Laing C.E."/>
            <person name="Schaff J.E."/>
            <person name="Dashiell C.L."/>
            <person name="Macialek J.A."/>
            <person name="Anders K.R."/>
            <person name="Braun M.A."/>
            <person name="Delesalle V.A."/>
            <person name="Hughes L.E."/>
            <person name="Ware V.C."/>
            <person name="Bradley K.W."/>
            <person name="Barker L.P."/>
            <person name="Asai D.J."/>
            <person name="Bowman C.A."/>
            <person name="Russell D.A."/>
            <person name="Pope W.H."/>
            <person name="Jacobs-Sera D."/>
            <person name="Hendrix R.W."/>
            <person name="Hatfull G.F."/>
        </authorList>
    </citation>
    <scope>NUCLEOTIDE SEQUENCE [LARGE SCALE GENOMIC DNA]</scope>
</reference>
<keyword evidence="2" id="KW-0378">Hydrolase</keyword>
<protein>
    <submittedName>
        <fullName evidence="2">Cas4 family exonuclease</fullName>
    </submittedName>
</protein>
<keyword evidence="3" id="KW-1185">Reference proteome</keyword>
<organism evidence="2 3">
    <name type="scientific">Streptomyces phage Jay2Jay</name>
    <dbReference type="NCBI Taxonomy" id="1556290"/>
    <lineage>
        <taxon>Viruses</taxon>
        <taxon>Duplodnaviria</taxon>
        <taxon>Heunggongvirae</taxon>
        <taxon>Uroviricota</taxon>
        <taxon>Caudoviricetes</taxon>
        <taxon>Stanwilliamsviridae</taxon>
        <taxon>Boydwoodruffvirinae</taxon>
        <taxon>Samistivirus</taxon>
        <taxon>Samistivirus jay2jay</taxon>
    </lineage>
</organism>
<keyword evidence="2" id="KW-0540">Nuclease</keyword>
<dbReference type="KEGG" id="vg:26796821"/>
<dbReference type="Proteomes" id="UP000030200">
    <property type="component" value="Segment"/>
</dbReference>
<accession>A0A0A0RM36</accession>
<dbReference type="InterPro" id="IPR011604">
    <property type="entry name" value="PDDEXK-like_dom_sf"/>
</dbReference>
<evidence type="ECO:0000313" key="3">
    <source>
        <dbReference type="Proteomes" id="UP000030200"/>
    </source>
</evidence>
<proteinExistence type="predicted"/>
<dbReference type="RefSeq" id="YP_009225817.1">
    <property type="nucleotide sequence ID" value="NC_029098.1"/>
</dbReference>
<gene>
    <name evidence="2" type="primary">92</name>
    <name evidence="2" type="ORF">PBI_JAY2JAY_92</name>
</gene>
<evidence type="ECO:0000259" key="1">
    <source>
        <dbReference type="Pfam" id="PF01930"/>
    </source>
</evidence>
<dbReference type="EMBL" id="KM652554">
    <property type="protein sequence ID" value="AIW02590.1"/>
    <property type="molecule type" value="Genomic_DNA"/>
</dbReference>
<dbReference type="InterPro" id="IPR022765">
    <property type="entry name" value="Dna2/Cas4_DUF83"/>
</dbReference>
<dbReference type="Gene3D" id="3.90.320.10">
    <property type="match status" value="1"/>
</dbReference>
<feature type="domain" description="DUF83" evidence="1">
    <location>
        <begin position="104"/>
        <end position="240"/>
    </location>
</feature>
<evidence type="ECO:0000313" key="2">
    <source>
        <dbReference type="EMBL" id="AIW02590.1"/>
    </source>
</evidence>
<dbReference type="GeneID" id="26796821"/>